<evidence type="ECO:0000256" key="3">
    <source>
        <dbReference type="ARBA" id="ARBA00022989"/>
    </source>
</evidence>
<evidence type="ECO:0000256" key="4">
    <source>
        <dbReference type="ARBA" id="ARBA00023136"/>
    </source>
</evidence>
<keyword evidence="3 5" id="KW-1133">Transmembrane helix</keyword>
<evidence type="ECO:0000313" key="8">
    <source>
        <dbReference type="Proteomes" id="UP000762676"/>
    </source>
</evidence>
<dbReference type="Proteomes" id="UP000762676">
    <property type="component" value="Unassembled WGS sequence"/>
</dbReference>
<feature type="transmembrane region" description="Helical" evidence="5">
    <location>
        <begin position="137"/>
        <end position="156"/>
    </location>
</feature>
<evidence type="ECO:0000313" key="7">
    <source>
        <dbReference type="EMBL" id="GFR83662.1"/>
    </source>
</evidence>
<dbReference type="EMBL" id="BMAT01012022">
    <property type="protein sequence ID" value="GFR83662.1"/>
    <property type="molecule type" value="Genomic_DNA"/>
</dbReference>
<name>A0AAV4GD97_9GAST</name>
<keyword evidence="4 5" id="KW-0472">Membrane</keyword>
<feature type="transmembrane region" description="Helical" evidence="5">
    <location>
        <begin position="59"/>
        <end position="76"/>
    </location>
</feature>
<proteinExistence type="predicted"/>
<keyword evidence="8" id="KW-1185">Reference proteome</keyword>
<accession>A0AAV4GD97</accession>
<organism evidence="7 8">
    <name type="scientific">Elysia marginata</name>
    <dbReference type="NCBI Taxonomy" id="1093978"/>
    <lineage>
        <taxon>Eukaryota</taxon>
        <taxon>Metazoa</taxon>
        <taxon>Spiralia</taxon>
        <taxon>Lophotrochozoa</taxon>
        <taxon>Mollusca</taxon>
        <taxon>Gastropoda</taxon>
        <taxon>Heterobranchia</taxon>
        <taxon>Euthyneura</taxon>
        <taxon>Panpulmonata</taxon>
        <taxon>Sacoglossa</taxon>
        <taxon>Placobranchoidea</taxon>
        <taxon>Plakobranchidae</taxon>
        <taxon>Elysia</taxon>
    </lineage>
</organism>
<reference evidence="7 8" key="1">
    <citation type="journal article" date="2021" name="Elife">
        <title>Chloroplast acquisition without the gene transfer in kleptoplastic sea slugs, Plakobranchus ocellatus.</title>
        <authorList>
            <person name="Maeda T."/>
            <person name="Takahashi S."/>
            <person name="Yoshida T."/>
            <person name="Shimamura S."/>
            <person name="Takaki Y."/>
            <person name="Nagai Y."/>
            <person name="Toyoda A."/>
            <person name="Suzuki Y."/>
            <person name="Arimoto A."/>
            <person name="Ishii H."/>
            <person name="Satoh N."/>
            <person name="Nishiyama T."/>
            <person name="Hasebe M."/>
            <person name="Maruyama T."/>
            <person name="Minagawa J."/>
            <person name="Obokata J."/>
            <person name="Shigenobu S."/>
        </authorList>
    </citation>
    <scope>NUCLEOTIDE SEQUENCE [LARGE SCALE GENOMIC DNA]</scope>
</reference>
<comment type="subcellular location">
    <subcellularLocation>
        <location evidence="1">Membrane</location>
        <topology evidence="1">Multi-pass membrane protein</topology>
    </subcellularLocation>
</comment>
<gene>
    <name evidence="7" type="ORF">ElyMa_005980800</name>
</gene>
<evidence type="ECO:0000259" key="6">
    <source>
        <dbReference type="Pfam" id="PF00909"/>
    </source>
</evidence>
<protein>
    <submittedName>
        <fullName evidence="7">Ammonium transporter Rh type B</fullName>
    </submittedName>
</protein>
<evidence type="ECO:0000256" key="2">
    <source>
        <dbReference type="ARBA" id="ARBA00022692"/>
    </source>
</evidence>
<dbReference type="InterPro" id="IPR024041">
    <property type="entry name" value="NH4_transpt_AmtB-like_dom"/>
</dbReference>
<feature type="transmembrane region" description="Helical" evidence="5">
    <location>
        <begin position="162"/>
        <end position="181"/>
    </location>
</feature>
<keyword evidence="2 5" id="KW-0812">Transmembrane</keyword>
<feature type="domain" description="Ammonium transporter AmtB-like" evidence="6">
    <location>
        <begin position="133"/>
        <end position="180"/>
    </location>
</feature>
<comment type="caution">
    <text evidence="7">The sequence shown here is derived from an EMBL/GenBank/DDBJ whole genome shotgun (WGS) entry which is preliminary data.</text>
</comment>
<dbReference type="AlphaFoldDB" id="A0AAV4GD97"/>
<dbReference type="Pfam" id="PF00909">
    <property type="entry name" value="Ammonium_transp"/>
    <property type="match status" value="1"/>
</dbReference>
<evidence type="ECO:0000256" key="1">
    <source>
        <dbReference type="ARBA" id="ARBA00004141"/>
    </source>
</evidence>
<sequence>MLGTATTTSAKTPPLVPAASAASATSSSPSAASAAASSSAAAASTIEMGFALRRIKFSGLVLFLQAAFILVMALLCEYPSRGSYPGLASSSGGNNSDHASSETTVGSYNSEWEECLYRYCSNVVLYTLRTASDFQDVNVMIFVGFGFLMTFLKSYGFSSVGFNLLISVVCIQWAFIVRGFIHADILGGDKFHIGVGE</sequence>
<dbReference type="GO" id="GO:0008519">
    <property type="term" value="F:ammonium channel activity"/>
    <property type="evidence" value="ECO:0007669"/>
    <property type="project" value="InterPro"/>
</dbReference>
<dbReference type="Gene3D" id="1.10.3430.10">
    <property type="entry name" value="Ammonium transporter AmtB like domains"/>
    <property type="match status" value="1"/>
</dbReference>
<evidence type="ECO:0000256" key="5">
    <source>
        <dbReference type="SAM" id="Phobius"/>
    </source>
</evidence>
<dbReference type="GO" id="GO:0016020">
    <property type="term" value="C:membrane"/>
    <property type="evidence" value="ECO:0007669"/>
    <property type="project" value="UniProtKB-SubCell"/>
</dbReference>
<dbReference type="InterPro" id="IPR029020">
    <property type="entry name" value="Ammonium/urea_transptr"/>
</dbReference>